<dbReference type="AlphaFoldDB" id="L9KXR2"/>
<dbReference type="EMBL" id="KB320601">
    <property type="protein sequence ID" value="ELW67730.1"/>
    <property type="molecule type" value="Genomic_DNA"/>
</dbReference>
<evidence type="ECO:0000313" key="2">
    <source>
        <dbReference type="EMBL" id="ELW67730.1"/>
    </source>
</evidence>
<protein>
    <submittedName>
        <fullName evidence="2">Uncharacterized protein</fullName>
    </submittedName>
</protein>
<evidence type="ECO:0000256" key="1">
    <source>
        <dbReference type="SAM" id="MobiDB-lite"/>
    </source>
</evidence>
<feature type="region of interest" description="Disordered" evidence="1">
    <location>
        <begin position="1"/>
        <end position="21"/>
    </location>
</feature>
<proteinExistence type="predicted"/>
<reference evidence="3" key="1">
    <citation type="submission" date="2012-07" db="EMBL/GenBank/DDBJ databases">
        <title>Genome of the Chinese tree shrew, a rising model animal genetically related to primates.</title>
        <authorList>
            <person name="Zhang G."/>
            <person name="Fan Y."/>
            <person name="Yao Y."/>
            <person name="Huang Z."/>
        </authorList>
    </citation>
    <scope>NUCLEOTIDE SEQUENCE [LARGE SCALE GENOMIC DNA]</scope>
</reference>
<organism evidence="2 3">
    <name type="scientific">Tupaia chinensis</name>
    <name type="common">Chinese tree shrew</name>
    <name type="synonym">Tupaia belangeri chinensis</name>
    <dbReference type="NCBI Taxonomy" id="246437"/>
    <lineage>
        <taxon>Eukaryota</taxon>
        <taxon>Metazoa</taxon>
        <taxon>Chordata</taxon>
        <taxon>Craniata</taxon>
        <taxon>Vertebrata</taxon>
        <taxon>Euteleostomi</taxon>
        <taxon>Mammalia</taxon>
        <taxon>Eutheria</taxon>
        <taxon>Euarchontoglires</taxon>
        <taxon>Scandentia</taxon>
        <taxon>Tupaiidae</taxon>
        <taxon>Tupaia</taxon>
    </lineage>
</organism>
<dbReference type="Proteomes" id="UP000011518">
    <property type="component" value="Unassembled WGS sequence"/>
</dbReference>
<accession>L9KXR2</accession>
<name>L9KXR2_TUPCH</name>
<sequence length="119" mass="13294">MERVLVRNEASRPRTRPGQDVRAGELEFQSALREIRPRPSLPFGDPAPEKSLEHLPSTGLVDAGGLWSGLLCHRPVACMFWLGCPVTFSVMDLWLGCPKVAEAQKVENSCWIWSVIVRP</sequence>
<gene>
    <name evidence="2" type="ORF">TREES_T100017672</name>
</gene>
<keyword evidence="3" id="KW-1185">Reference proteome</keyword>
<evidence type="ECO:0000313" key="3">
    <source>
        <dbReference type="Proteomes" id="UP000011518"/>
    </source>
</evidence>
<reference evidence="3" key="2">
    <citation type="journal article" date="2013" name="Nat. Commun.">
        <title>Genome of the Chinese tree shrew.</title>
        <authorList>
            <person name="Fan Y."/>
            <person name="Huang Z.Y."/>
            <person name="Cao C.C."/>
            <person name="Chen C.S."/>
            <person name="Chen Y.X."/>
            <person name="Fan D.D."/>
            <person name="He J."/>
            <person name="Hou H.L."/>
            <person name="Hu L."/>
            <person name="Hu X.T."/>
            <person name="Jiang X.T."/>
            <person name="Lai R."/>
            <person name="Lang Y.S."/>
            <person name="Liang B."/>
            <person name="Liao S.G."/>
            <person name="Mu D."/>
            <person name="Ma Y.Y."/>
            <person name="Niu Y.Y."/>
            <person name="Sun X.Q."/>
            <person name="Xia J.Q."/>
            <person name="Xiao J."/>
            <person name="Xiong Z.Q."/>
            <person name="Xu L."/>
            <person name="Yang L."/>
            <person name="Zhang Y."/>
            <person name="Zhao W."/>
            <person name="Zhao X.D."/>
            <person name="Zheng Y.T."/>
            <person name="Zhou J.M."/>
            <person name="Zhu Y.B."/>
            <person name="Zhang G.J."/>
            <person name="Wang J."/>
            <person name="Yao Y.G."/>
        </authorList>
    </citation>
    <scope>NUCLEOTIDE SEQUENCE [LARGE SCALE GENOMIC DNA]</scope>
</reference>
<dbReference type="InParanoid" id="L9KXR2"/>